<protein>
    <submittedName>
        <fullName evidence="3">SDR family oxidoreductase</fullName>
    </submittedName>
</protein>
<comment type="caution">
    <text evidence="3">The sequence shown here is derived from an EMBL/GenBank/DDBJ whole genome shotgun (WGS) entry which is preliminary data.</text>
</comment>
<comment type="similarity">
    <text evidence="1">Belongs to the short-chain dehydrogenases/reductases (SDR) family.</text>
</comment>
<dbReference type="PANTHER" id="PTHR43639">
    <property type="entry name" value="OXIDOREDUCTASE, SHORT-CHAIN DEHYDROGENASE/REDUCTASE FAMILY (AFU_ORTHOLOGUE AFUA_5G02870)"/>
    <property type="match status" value="1"/>
</dbReference>
<dbReference type="InterPro" id="IPR036291">
    <property type="entry name" value="NAD(P)-bd_dom_sf"/>
</dbReference>
<gene>
    <name evidence="3" type="ORF">G3N55_06260</name>
</gene>
<evidence type="ECO:0000256" key="1">
    <source>
        <dbReference type="ARBA" id="ARBA00006484"/>
    </source>
</evidence>
<reference evidence="3 4" key="1">
    <citation type="submission" date="2020-02" db="EMBL/GenBank/DDBJ databases">
        <title>Comparative genomics of sulfur disproportionating microorganisms.</title>
        <authorList>
            <person name="Ward L.M."/>
            <person name="Bertran E."/>
            <person name="Johnston D.T."/>
        </authorList>
    </citation>
    <scope>NUCLEOTIDE SEQUENCE [LARGE SCALE GENOMIC DNA]</scope>
    <source>
        <strain evidence="3 4">DSM 100025</strain>
    </source>
</reference>
<evidence type="ECO:0000256" key="2">
    <source>
        <dbReference type="ARBA" id="ARBA00023002"/>
    </source>
</evidence>
<dbReference type="CDD" id="cd05233">
    <property type="entry name" value="SDR_c"/>
    <property type="match status" value="1"/>
</dbReference>
<organism evidence="3 4">
    <name type="scientific">Dissulfurirhabdus thermomarina</name>
    <dbReference type="NCBI Taxonomy" id="1765737"/>
    <lineage>
        <taxon>Bacteria</taxon>
        <taxon>Deltaproteobacteria</taxon>
        <taxon>Dissulfurirhabdaceae</taxon>
        <taxon>Dissulfurirhabdus</taxon>
    </lineage>
</organism>
<dbReference type="Pfam" id="PF13561">
    <property type="entry name" value="adh_short_C2"/>
    <property type="match status" value="1"/>
</dbReference>
<name>A0A6N9TMH4_DISTH</name>
<dbReference type="GO" id="GO:0016491">
    <property type="term" value="F:oxidoreductase activity"/>
    <property type="evidence" value="ECO:0007669"/>
    <property type="project" value="UniProtKB-KW"/>
</dbReference>
<sequence>MNGCGGRGGVPPARRCLKTNIIPEPSQTRRAGRKEAETVLDGKVALVAGAIRGIGRAVAVELARHGVRCVLPYYDWLDELDDLHRAMRAAGPDYLALPADLREEDEAARVVEAAVERFGRLDILVNNVERGGWPVVHGPYVPEQWDLEIRTTVTAKWALFRACLPHLKRREGAAVVNLSSIAGLVGRAGPAGLVFNDGYALANRAIRTLTETWAREGAPEVRVNELMLGFVETRHGPGTRGWGLLAEADREALLAHTLLGRTGRVEEVARMVRFLVAEATFVTGAVIRMDGGYLLGGEPARPWPRGVVAPGEPTFGGGVRPGGKE</sequence>
<dbReference type="InterPro" id="IPR002347">
    <property type="entry name" value="SDR_fam"/>
</dbReference>
<dbReference type="EMBL" id="JAAGRR010000057">
    <property type="protein sequence ID" value="NDY42445.1"/>
    <property type="molecule type" value="Genomic_DNA"/>
</dbReference>
<keyword evidence="4" id="KW-1185">Reference proteome</keyword>
<dbReference type="SUPFAM" id="SSF51735">
    <property type="entry name" value="NAD(P)-binding Rossmann-fold domains"/>
    <property type="match status" value="1"/>
</dbReference>
<proteinExistence type="inferred from homology"/>
<accession>A0A6N9TMH4</accession>
<dbReference type="PANTHER" id="PTHR43639:SF1">
    <property type="entry name" value="SHORT-CHAIN DEHYDROGENASE_REDUCTASE FAMILY PROTEIN"/>
    <property type="match status" value="1"/>
</dbReference>
<evidence type="ECO:0000313" key="4">
    <source>
        <dbReference type="Proteomes" id="UP000469346"/>
    </source>
</evidence>
<dbReference type="Gene3D" id="3.40.50.720">
    <property type="entry name" value="NAD(P)-binding Rossmann-like Domain"/>
    <property type="match status" value="1"/>
</dbReference>
<keyword evidence="2" id="KW-0560">Oxidoreductase</keyword>
<evidence type="ECO:0000313" key="3">
    <source>
        <dbReference type="EMBL" id="NDY42445.1"/>
    </source>
</evidence>
<dbReference type="PRINTS" id="PR00081">
    <property type="entry name" value="GDHRDH"/>
</dbReference>
<dbReference type="AlphaFoldDB" id="A0A6N9TMH4"/>
<dbReference type="Proteomes" id="UP000469346">
    <property type="component" value="Unassembled WGS sequence"/>
</dbReference>